<reference evidence="4" key="1">
    <citation type="journal article" date="2014" name="Front. Microbiol.">
        <title>High frequency of phylogenetically diverse reductive dehalogenase-homologous genes in deep subseafloor sedimentary metagenomes.</title>
        <authorList>
            <person name="Kawai M."/>
            <person name="Futagami T."/>
            <person name="Toyoda A."/>
            <person name="Takaki Y."/>
            <person name="Nishi S."/>
            <person name="Hori S."/>
            <person name="Arai W."/>
            <person name="Tsubouchi T."/>
            <person name="Morono Y."/>
            <person name="Uchiyama I."/>
            <person name="Ito T."/>
            <person name="Fujiyama A."/>
            <person name="Inagaki F."/>
            <person name="Takami H."/>
        </authorList>
    </citation>
    <scope>NUCLEOTIDE SEQUENCE</scope>
    <source>
        <strain evidence="4">Expedition CK06-06</strain>
    </source>
</reference>
<dbReference type="PANTHER" id="PTHR11835">
    <property type="entry name" value="DECARBOXYLATING DEHYDROGENASES-ISOCITRATE, ISOPROPYLMALATE, TARTRATE"/>
    <property type="match status" value="1"/>
</dbReference>
<dbReference type="EMBL" id="BARS01034453">
    <property type="protein sequence ID" value="GAG22398.1"/>
    <property type="molecule type" value="Genomic_DNA"/>
</dbReference>
<evidence type="ECO:0000259" key="3">
    <source>
        <dbReference type="SMART" id="SM01329"/>
    </source>
</evidence>
<sequence length="221" mass="23463">ILRENSEGLYAGRERSDGDAAVTERVITRAASERIARMAFRLAGQRRRLVTIVHKANVLRATCGLFREAAFAVATEFPKVRAEELLVDTTAMRLITHPERFDVIVTTNLFGDILSDEAAALVGGLGLAPSGNVGDKHAIFEPVHGSAPDIAGRGIANPMATFLAVAMLLEYLGQDDVAGCVRAAIQGVLREGSRTPDLGGTATTAEITTAVIAQLGRELTL</sequence>
<dbReference type="PANTHER" id="PTHR11835:SF34">
    <property type="entry name" value="ISOCITRATE DEHYDROGENASE [NAD] SUBUNIT ALPHA, MITOCHONDRIAL"/>
    <property type="match status" value="1"/>
</dbReference>
<dbReference type="InterPro" id="IPR024084">
    <property type="entry name" value="IsoPropMal-DH-like_dom"/>
</dbReference>
<proteinExistence type="inferred from homology"/>
<dbReference type="SUPFAM" id="SSF53659">
    <property type="entry name" value="Isocitrate/Isopropylmalate dehydrogenase-like"/>
    <property type="match status" value="1"/>
</dbReference>
<dbReference type="GO" id="GO:0051287">
    <property type="term" value="F:NAD binding"/>
    <property type="evidence" value="ECO:0007669"/>
    <property type="project" value="InterPro"/>
</dbReference>
<dbReference type="Gene3D" id="3.40.718.10">
    <property type="entry name" value="Isopropylmalate Dehydrogenase"/>
    <property type="match status" value="1"/>
</dbReference>
<dbReference type="Pfam" id="PF00180">
    <property type="entry name" value="Iso_dh"/>
    <property type="match status" value="1"/>
</dbReference>
<evidence type="ECO:0000256" key="1">
    <source>
        <dbReference type="ARBA" id="ARBA00007769"/>
    </source>
</evidence>
<protein>
    <recommendedName>
        <fullName evidence="3">Isopropylmalate dehydrogenase-like domain-containing protein</fullName>
    </recommendedName>
</protein>
<evidence type="ECO:0000256" key="2">
    <source>
        <dbReference type="ARBA" id="ARBA00023002"/>
    </source>
</evidence>
<dbReference type="InterPro" id="IPR019818">
    <property type="entry name" value="IsoCit/isopropylmalate_DH_CS"/>
</dbReference>
<dbReference type="GO" id="GO:0006099">
    <property type="term" value="P:tricarboxylic acid cycle"/>
    <property type="evidence" value="ECO:0007669"/>
    <property type="project" value="TreeGrafter"/>
</dbReference>
<dbReference type="AlphaFoldDB" id="X0WCT1"/>
<dbReference type="SMART" id="SM01329">
    <property type="entry name" value="Iso_dh"/>
    <property type="match status" value="1"/>
</dbReference>
<feature type="domain" description="Isopropylmalate dehydrogenase-like" evidence="3">
    <location>
        <begin position="1"/>
        <end position="211"/>
    </location>
</feature>
<dbReference type="GO" id="GO:0000287">
    <property type="term" value="F:magnesium ion binding"/>
    <property type="evidence" value="ECO:0007669"/>
    <property type="project" value="InterPro"/>
</dbReference>
<comment type="caution">
    <text evidence="4">The sequence shown here is derived from an EMBL/GenBank/DDBJ whole genome shotgun (WGS) entry which is preliminary data.</text>
</comment>
<dbReference type="PROSITE" id="PS00470">
    <property type="entry name" value="IDH_IMDH"/>
    <property type="match status" value="1"/>
</dbReference>
<evidence type="ECO:0000313" key="4">
    <source>
        <dbReference type="EMBL" id="GAG22398.1"/>
    </source>
</evidence>
<keyword evidence="2" id="KW-0560">Oxidoreductase</keyword>
<name>X0WCT1_9ZZZZ</name>
<dbReference type="GO" id="GO:0006102">
    <property type="term" value="P:isocitrate metabolic process"/>
    <property type="evidence" value="ECO:0007669"/>
    <property type="project" value="TreeGrafter"/>
</dbReference>
<dbReference type="GO" id="GO:0004449">
    <property type="term" value="F:isocitrate dehydrogenase (NAD+) activity"/>
    <property type="evidence" value="ECO:0007669"/>
    <property type="project" value="TreeGrafter"/>
</dbReference>
<organism evidence="4">
    <name type="scientific">marine sediment metagenome</name>
    <dbReference type="NCBI Taxonomy" id="412755"/>
    <lineage>
        <taxon>unclassified sequences</taxon>
        <taxon>metagenomes</taxon>
        <taxon>ecological metagenomes</taxon>
    </lineage>
</organism>
<feature type="non-terminal residue" evidence="4">
    <location>
        <position position="1"/>
    </location>
</feature>
<comment type="similarity">
    <text evidence="1">Belongs to the isocitrate and isopropylmalate dehydrogenases family.</text>
</comment>
<accession>X0WCT1</accession>
<gene>
    <name evidence="4" type="ORF">S01H1_53216</name>
</gene>